<dbReference type="AlphaFoldDB" id="A0A0S3EZU0"/>
<dbReference type="Pfam" id="PF02195">
    <property type="entry name" value="ParB_N"/>
    <property type="match status" value="1"/>
</dbReference>
<feature type="region of interest" description="Disordered" evidence="2">
    <location>
        <begin position="413"/>
        <end position="451"/>
    </location>
</feature>
<feature type="compositionally biased region" description="Acidic residues" evidence="2">
    <location>
        <begin position="710"/>
        <end position="720"/>
    </location>
</feature>
<dbReference type="OrthoDB" id="9813122at2"/>
<dbReference type="SUPFAM" id="SSF110849">
    <property type="entry name" value="ParB/Sulfiredoxin"/>
    <property type="match status" value="1"/>
</dbReference>
<dbReference type="PANTHER" id="PTHR33375:SF7">
    <property type="entry name" value="CHROMOSOME 2-PARTITIONING PROTEIN PARB-RELATED"/>
    <property type="match status" value="1"/>
</dbReference>
<gene>
    <name evidence="4" type="ORF">ATN00_12265</name>
</gene>
<sequence length="720" mass="78508">MAKAQPKITLNQSRDIPFDKLVLSQSNVRRVKNGVTIEDLANDIERRGLLTGLNVRPQLDEHGDETGLYEIPAGGRRYLAIGLLVKRKRALKTVPVPCVVKSADDTVLAEEDSLAENTFREPLHPLDEFRAMQRLNEKGEGDEAIAAHFRVTPAIVRQRLKLASVSPALHEVYAAGDITLDQLMAFTVSDDHKRQEELWDQLVHSSNKSSWFIKTKLLEDKVEVTDKRVRFVGVEAYIAAGGAGPIRDLFEQDDGGWLSDPALLDRLVDEKLRSAAETVGAEGWKWVEALVDLPYGYDEECRAIPSVVQPLTQEQEARIVALRAEADALEAEWDGKPDMPDEVELRISAIDSELAVLAQGNRVFDPADMDNAGVFIGLEDDGTLYIDRGYVRAGDEADIEEADDGDDDVAAAVASVDPSGETRTERTGAEGGTASPDVSGSTPTEEDEDGEVIKPLPDRLVAELTAARTLALQDAFAQSPSVAFAAVLHAMVLSLFYHSRTESCMELAVNRATMPFQSADLRGSPSAAAIQERHVRWKERLPSSDRDVWDTVQQLDGSEQASLFAHCAAYSVNAQWEPVARHGGGRISVHGVARRIDHANVLARAVGLDMIGAGWRPTFDNYLNRVAKPRILEAVAEAKGPQTAGLIDHLKKGDMAREAERLLADSDWLPEPLRTPVIEEPLPLGAETDALPAFLDGDEPAQGAAAANDQEGDADYDIAA</sequence>
<dbReference type="FunFam" id="3.90.1530.30:FF:000002">
    <property type="entry name" value="Chromosome partitioning protein ParB"/>
    <property type="match status" value="1"/>
</dbReference>
<feature type="region of interest" description="Disordered" evidence="2">
    <location>
        <begin position="692"/>
        <end position="720"/>
    </location>
</feature>
<dbReference type="InterPro" id="IPR050336">
    <property type="entry name" value="Chromosome_partition/occlusion"/>
</dbReference>
<accession>A0A0S3EZU0</accession>
<evidence type="ECO:0000313" key="5">
    <source>
        <dbReference type="Proteomes" id="UP000056968"/>
    </source>
</evidence>
<feature type="domain" description="ParB-like N-terminal" evidence="3">
    <location>
        <begin position="14"/>
        <end position="118"/>
    </location>
</feature>
<dbReference type="STRING" id="1332080.ATN00_12265"/>
<comment type="similarity">
    <text evidence="1">Belongs to the ParB family.</text>
</comment>
<evidence type="ECO:0000256" key="2">
    <source>
        <dbReference type="SAM" id="MobiDB-lite"/>
    </source>
</evidence>
<proteinExistence type="inferred from homology"/>
<evidence type="ECO:0000256" key="1">
    <source>
        <dbReference type="ARBA" id="ARBA00006295"/>
    </source>
</evidence>
<dbReference type="GO" id="GO:0005694">
    <property type="term" value="C:chromosome"/>
    <property type="evidence" value="ECO:0007669"/>
    <property type="project" value="TreeGrafter"/>
</dbReference>
<protein>
    <submittedName>
        <fullName evidence="4">Chromosome partitioning protein ParB</fullName>
    </submittedName>
</protein>
<dbReference type="Gene3D" id="3.90.1530.30">
    <property type="match status" value="1"/>
</dbReference>
<dbReference type="SUPFAM" id="SSF109709">
    <property type="entry name" value="KorB DNA-binding domain-like"/>
    <property type="match status" value="1"/>
</dbReference>
<dbReference type="PANTHER" id="PTHR33375">
    <property type="entry name" value="CHROMOSOME-PARTITIONING PROTEIN PARB-RELATED"/>
    <property type="match status" value="1"/>
</dbReference>
<reference evidence="4 5" key="1">
    <citation type="submission" date="2015-11" db="EMBL/GenBank/DDBJ databases">
        <title>A Two-component Flavoprotein Monooxygenase System MeaXY Responsible for para-Hydroxylation of 2-Methyl-6-ethylaniline and 2,6-Diethylaniline in Sphingobium baderi DE-13.</title>
        <authorList>
            <person name="Cheng M."/>
            <person name="Meng Q."/>
            <person name="Yang Y."/>
            <person name="Chu C."/>
            <person name="Yan X."/>
            <person name="He J."/>
            <person name="Li S."/>
        </authorList>
    </citation>
    <scope>NUCLEOTIDE SEQUENCE [LARGE SCALE GENOMIC DNA]</scope>
    <source>
        <strain evidence="4 5">DE-13</strain>
    </source>
</reference>
<keyword evidence="5" id="KW-1185">Reference proteome</keyword>
<dbReference type="FunFam" id="1.10.10.2830:FF:000001">
    <property type="entry name" value="Chromosome partitioning protein ParB"/>
    <property type="match status" value="1"/>
</dbReference>
<dbReference type="EMBL" id="CP013264">
    <property type="protein sequence ID" value="ALR20959.1"/>
    <property type="molecule type" value="Genomic_DNA"/>
</dbReference>
<organism evidence="4 5">
    <name type="scientific">Sphingobium baderi</name>
    <dbReference type="NCBI Taxonomy" id="1332080"/>
    <lineage>
        <taxon>Bacteria</taxon>
        <taxon>Pseudomonadati</taxon>
        <taxon>Pseudomonadota</taxon>
        <taxon>Alphaproteobacteria</taxon>
        <taxon>Sphingomonadales</taxon>
        <taxon>Sphingomonadaceae</taxon>
        <taxon>Sphingobium</taxon>
    </lineage>
</organism>
<dbReference type="KEGG" id="sbd:ATN00_12265"/>
<dbReference type="InterPro" id="IPR003115">
    <property type="entry name" value="ParB_N"/>
</dbReference>
<dbReference type="SMART" id="SM00470">
    <property type="entry name" value="ParB"/>
    <property type="match status" value="1"/>
</dbReference>
<name>A0A0S3EZU0_9SPHN</name>
<dbReference type="InterPro" id="IPR036086">
    <property type="entry name" value="ParB/Sulfiredoxin_sf"/>
</dbReference>
<dbReference type="GO" id="GO:0007059">
    <property type="term" value="P:chromosome segregation"/>
    <property type="evidence" value="ECO:0007669"/>
    <property type="project" value="TreeGrafter"/>
</dbReference>
<dbReference type="Proteomes" id="UP000056968">
    <property type="component" value="Chromosome"/>
</dbReference>
<dbReference type="CDD" id="cd16406">
    <property type="entry name" value="ParB_N_like"/>
    <property type="match status" value="1"/>
</dbReference>
<dbReference type="RefSeq" id="WP_062064971.1">
    <property type="nucleotide sequence ID" value="NZ_CP013264.1"/>
</dbReference>
<evidence type="ECO:0000259" key="3">
    <source>
        <dbReference type="SMART" id="SM00470"/>
    </source>
</evidence>
<evidence type="ECO:0000313" key="4">
    <source>
        <dbReference type="EMBL" id="ALR20959.1"/>
    </source>
</evidence>
<dbReference type="Gene3D" id="1.10.10.2830">
    <property type="match status" value="1"/>
</dbReference>